<name>A0A1T4Y0A0_9BACT</name>
<comment type="pathway">
    <text evidence="10">Lipid metabolism; phospholipid metabolism.</text>
</comment>
<evidence type="ECO:0000256" key="2">
    <source>
        <dbReference type="ARBA" id="ARBA00022516"/>
    </source>
</evidence>
<proteinExistence type="inferred from homology"/>
<evidence type="ECO:0000256" key="10">
    <source>
        <dbReference type="HAMAP-Rule" id="MF_01043"/>
    </source>
</evidence>
<dbReference type="AlphaFoldDB" id="A0A1T4Y0A0"/>
<dbReference type="UniPathway" id="UPA00085"/>
<dbReference type="Pfam" id="PF02660">
    <property type="entry name" value="G3P_acyltransf"/>
    <property type="match status" value="1"/>
</dbReference>
<dbReference type="HAMAP" id="MF_01043">
    <property type="entry name" value="PlsY"/>
    <property type="match status" value="1"/>
</dbReference>
<evidence type="ECO:0000256" key="8">
    <source>
        <dbReference type="ARBA" id="ARBA00023209"/>
    </source>
</evidence>
<protein>
    <recommendedName>
        <fullName evidence="10">Glycerol-3-phosphate acyltransferase</fullName>
    </recommendedName>
    <alternativeName>
        <fullName evidence="10">Acyl-PO4 G3P acyltransferase</fullName>
    </alternativeName>
    <alternativeName>
        <fullName evidence="10">Acyl-phosphate--glycerol-3-phosphate acyltransferase</fullName>
    </alternativeName>
    <alternativeName>
        <fullName evidence="10">G3P acyltransferase</fullName>
        <shortName evidence="10">GPAT</shortName>
        <ecNumber evidence="10">2.3.1.275</ecNumber>
    </alternativeName>
    <alternativeName>
        <fullName evidence="10">Lysophosphatidic acid synthase</fullName>
        <shortName evidence="10">LPA synthase</shortName>
    </alternativeName>
</protein>
<comment type="subunit">
    <text evidence="10">Probably interacts with PlsX.</text>
</comment>
<accession>A0A1T4Y0A0</accession>
<keyword evidence="9 10" id="KW-1208">Phospholipid metabolism</keyword>
<evidence type="ECO:0000313" key="11">
    <source>
        <dbReference type="EMBL" id="SKA95053.1"/>
    </source>
</evidence>
<keyword evidence="1 10" id="KW-1003">Cell membrane</keyword>
<dbReference type="PANTHER" id="PTHR30309:SF0">
    <property type="entry name" value="GLYCEROL-3-PHOSPHATE ACYLTRANSFERASE-RELATED"/>
    <property type="match status" value="1"/>
</dbReference>
<dbReference type="GO" id="GO:0008654">
    <property type="term" value="P:phospholipid biosynthetic process"/>
    <property type="evidence" value="ECO:0007669"/>
    <property type="project" value="UniProtKB-UniRule"/>
</dbReference>
<sequence>MHWIFWPIASYLLGGVPFGLLLAKLKGVDIRTQGSGNTGATNVARTCGLPLGLTALAFDLLKGLVPVYIATGMSDHWLFLSLSTLAPILGHVYSPFLGFRGGKAVATTIGAFLGLAFLPTLVCVVICIVGIFASGYVSMGSLLFGAALPVAMLVSGRMELAPVALVVTLLLYWRHRENIARLARGQENPWRRKVT</sequence>
<keyword evidence="4 10" id="KW-0812">Transmembrane</keyword>
<evidence type="ECO:0000256" key="9">
    <source>
        <dbReference type="ARBA" id="ARBA00023264"/>
    </source>
</evidence>
<feature type="transmembrane region" description="Helical" evidence="10">
    <location>
        <begin position="143"/>
        <end position="173"/>
    </location>
</feature>
<evidence type="ECO:0000256" key="1">
    <source>
        <dbReference type="ARBA" id="ARBA00022475"/>
    </source>
</evidence>
<dbReference type="RefSeq" id="WP_078718176.1">
    <property type="nucleotide sequence ID" value="NZ_FUYC01000022.1"/>
</dbReference>
<comment type="catalytic activity">
    <reaction evidence="10">
        <text>an acyl phosphate + sn-glycerol 3-phosphate = a 1-acyl-sn-glycero-3-phosphate + phosphate</text>
        <dbReference type="Rhea" id="RHEA:34075"/>
        <dbReference type="ChEBI" id="CHEBI:43474"/>
        <dbReference type="ChEBI" id="CHEBI:57597"/>
        <dbReference type="ChEBI" id="CHEBI:57970"/>
        <dbReference type="ChEBI" id="CHEBI:59918"/>
        <dbReference type="EC" id="2.3.1.275"/>
    </reaction>
</comment>
<comment type="function">
    <text evidence="10">Catalyzes the transfer of an acyl group from acyl-phosphate (acyl-PO(4)) to glycerol-3-phosphate (G3P) to form lysophosphatidic acid (LPA). This enzyme utilizes acyl-phosphate as fatty acyl donor, but not acyl-CoA or acyl-ACP.</text>
</comment>
<keyword evidence="5 10" id="KW-1133">Transmembrane helix</keyword>
<dbReference type="EC" id="2.3.1.275" evidence="10"/>
<evidence type="ECO:0000256" key="7">
    <source>
        <dbReference type="ARBA" id="ARBA00023136"/>
    </source>
</evidence>
<dbReference type="Proteomes" id="UP000190027">
    <property type="component" value="Unassembled WGS sequence"/>
</dbReference>
<feature type="transmembrane region" description="Helical" evidence="10">
    <location>
        <begin position="111"/>
        <end position="137"/>
    </location>
</feature>
<dbReference type="STRING" id="1121449.SAMN02745704_02633"/>
<dbReference type="NCBIfam" id="TIGR00023">
    <property type="entry name" value="glycerol-3-phosphate 1-O-acyltransferase PlsY"/>
    <property type="match status" value="1"/>
</dbReference>
<gene>
    <name evidence="10" type="primary">plsY</name>
    <name evidence="11" type="ORF">SAMN02745704_02633</name>
</gene>
<keyword evidence="8 10" id="KW-0594">Phospholipid biosynthesis</keyword>
<keyword evidence="12" id="KW-1185">Reference proteome</keyword>
<dbReference type="EMBL" id="FUYC01000022">
    <property type="protein sequence ID" value="SKA95053.1"/>
    <property type="molecule type" value="Genomic_DNA"/>
</dbReference>
<dbReference type="PANTHER" id="PTHR30309">
    <property type="entry name" value="INNER MEMBRANE PROTEIN YGIH"/>
    <property type="match status" value="1"/>
</dbReference>
<keyword evidence="7 10" id="KW-0472">Membrane</keyword>
<dbReference type="InterPro" id="IPR003811">
    <property type="entry name" value="G3P_acylTferase_PlsY"/>
</dbReference>
<feature type="transmembrane region" description="Helical" evidence="10">
    <location>
        <begin position="6"/>
        <end position="25"/>
    </location>
</feature>
<evidence type="ECO:0000256" key="3">
    <source>
        <dbReference type="ARBA" id="ARBA00022679"/>
    </source>
</evidence>
<comment type="similarity">
    <text evidence="10">Belongs to the PlsY family.</text>
</comment>
<evidence type="ECO:0000256" key="5">
    <source>
        <dbReference type="ARBA" id="ARBA00022989"/>
    </source>
</evidence>
<evidence type="ECO:0000256" key="4">
    <source>
        <dbReference type="ARBA" id="ARBA00022692"/>
    </source>
</evidence>
<keyword evidence="2 10" id="KW-0444">Lipid biosynthesis</keyword>
<organism evidence="11 12">
    <name type="scientific">Paucidesulfovibrio gracilis DSM 16080</name>
    <dbReference type="NCBI Taxonomy" id="1121449"/>
    <lineage>
        <taxon>Bacteria</taxon>
        <taxon>Pseudomonadati</taxon>
        <taxon>Thermodesulfobacteriota</taxon>
        <taxon>Desulfovibrionia</taxon>
        <taxon>Desulfovibrionales</taxon>
        <taxon>Desulfovibrionaceae</taxon>
        <taxon>Paucidesulfovibrio</taxon>
    </lineage>
</organism>
<evidence type="ECO:0000313" key="12">
    <source>
        <dbReference type="Proteomes" id="UP000190027"/>
    </source>
</evidence>
<reference evidence="11 12" key="1">
    <citation type="submission" date="2017-02" db="EMBL/GenBank/DDBJ databases">
        <authorList>
            <person name="Peterson S.W."/>
        </authorList>
    </citation>
    <scope>NUCLEOTIDE SEQUENCE [LARGE SCALE GENOMIC DNA]</scope>
    <source>
        <strain evidence="11 12">DSM 16080</strain>
    </source>
</reference>
<keyword evidence="11" id="KW-0012">Acyltransferase</keyword>
<dbReference type="SMART" id="SM01207">
    <property type="entry name" value="G3P_acyltransf"/>
    <property type="match status" value="1"/>
</dbReference>
<evidence type="ECO:0000256" key="6">
    <source>
        <dbReference type="ARBA" id="ARBA00023098"/>
    </source>
</evidence>
<dbReference type="OrthoDB" id="9777124at2"/>
<feature type="transmembrane region" description="Helical" evidence="10">
    <location>
        <begin position="46"/>
        <end position="71"/>
    </location>
</feature>
<dbReference type="GO" id="GO:0043772">
    <property type="term" value="F:acyl-phosphate glycerol-3-phosphate acyltransferase activity"/>
    <property type="evidence" value="ECO:0007669"/>
    <property type="project" value="UniProtKB-UniRule"/>
</dbReference>
<keyword evidence="3 10" id="KW-0808">Transferase</keyword>
<comment type="subcellular location">
    <subcellularLocation>
        <location evidence="10">Cell membrane</location>
        <topology evidence="10">Multi-pass membrane protein</topology>
    </subcellularLocation>
</comment>
<feature type="transmembrane region" description="Helical" evidence="10">
    <location>
        <begin position="77"/>
        <end position="99"/>
    </location>
</feature>
<keyword evidence="6 10" id="KW-0443">Lipid metabolism</keyword>
<dbReference type="GO" id="GO:0005886">
    <property type="term" value="C:plasma membrane"/>
    <property type="evidence" value="ECO:0007669"/>
    <property type="project" value="UniProtKB-SubCell"/>
</dbReference>